<dbReference type="AlphaFoldDB" id="A0A4Z1H2T8"/>
<gene>
    <name evidence="2" type="ORF">BHYA_0049g00130</name>
</gene>
<name>A0A4Z1H2T8_9HELO</name>
<dbReference type="EMBL" id="PQXK01000049">
    <property type="protein sequence ID" value="TGO39677.1"/>
    <property type="molecule type" value="Genomic_DNA"/>
</dbReference>
<reference evidence="2 3" key="1">
    <citation type="submission" date="2017-12" db="EMBL/GenBank/DDBJ databases">
        <title>Comparative genomics of Botrytis spp.</title>
        <authorList>
            <person name="Valero-Jimenez C.A."/>
            <person name="Tapia P."/>
            <person name="Veloso J."/>
            <person name="Silva-Moreno E."/>
            <person name="Staats M."/>
            <person name="Valdes J.H."/>
            <person name="Van Kan J.A.L."/>
        </authorList>
    </citation>
    <scope>NUCLEOTIDE SEQUENCE [LARGE SCALE GENOMIC DNA]</scope>
    <source>
        <strain evidence="2 3">Bh0001</strain>
    </source>
</reference>
<evidence type="ECO:0000313" key="3">
    <source>
        <dbReference type="Proteomes" id="UP000297814"/>
    </source>
</evidence>
<protein>
    <submittedName>
        <fullName evidence="2">Uncharacterized protein</fullName>
    </submittedName>
</protein>
<organism evidence="2 3">
    <name type="scientific">Botrytis hyacinthi</name>
    <dbReference type="NCBI Taxonomy" id="278943"/>
    <lineage>
        <taxon>Eukaryota</taxon>
        <taxon>Fungi</taxon>
        <taxon>Dikarya</taxon>
        <taxon>Ascomycota</taxon>
        <taxon>Pezizomycotina</taxon>
        <taxon>Leotiomycetes</taxon>
        <taxon>Helotiales</taxon>
        <taxon>Sclerotiniaceae</taxon>
        <taxon>Botrytis</taxon>
    </lineage>
</organism>
<evidence type="ECO:0000256" key="1">
    <source>
        <dbReference type="SAM" id="MobiDB-lite"/>
    </source>
</evidence>
<comment type="caution">
    <text evidence="2">The sequence shown here is derived from an EMBL/GenBank/DDBJ whole genome shotgun (WGS) entry which is preliminary data.</text>
</comment>
<proteinExistence type="predicted"/>
<accession>A0A4Z1H2T8</accession>
<keyword evidence="3" id="KW-1185">Reference proteome</keyword>
<dbReference type="Proteomes" id="UP000297814">
    <property type="component" value="Unassembled WGS sequence"/>
</dbReference>
<feature type="region of interest" description="Disordered" evidence="1">
    <location>
        <begin position="172"/>
        <end position="221"/>
    </location>
</feature>
<evidence type="ECO:0000313" key="2">
    <source>
        <dbReference type="EMBL" id="TGO39677.1"/>
    </source>
</evidence>
<sequence>MDTKKPTACLVETYQKQVLDGITVVNEKLFSLTYSRRKKYLSELLPALHSRIKEVDSYIEKLSAEDRAAELAYVASDKLYLDPIDVMNTNTAFRSMRVVQQDLLRTIFFVQNLLDEYNQQRVLVNFREQSTTTQIPTIPSPTFNSEVLDTCNQFSIGLKPGEPPFLLPKMESLESETKAEESSKKGILRQPREKFPERGVPVHKEGDKAKAVKGDLGQGKD</sequence>